<dbReference type="Proteomes" id="UP000076420">
    <property type="component" value="Unassembled WGS sequence"/>
</dbReference>
<dbReference type="Gene3D" id="1.20.1070.10">
    <property type="entry name" value="Rhodopsin 7-helix transmembrane proteins"/>
    <property type="match status" value="1"/>
</dbReference>
<dbReference type="Pfam" id="PF00001">
    <property type="entry name" value="7tm_1"/>
    <property type="match status" value="1"/>
</dbReference>
<dbReference type="PANTHER" id="PTHR46641">
    <property type="entry name" value="FMRFAMIDE RECEPTOR-RELATED"/>
    <property type="match status" value="1"/>
</dbReference>
<feature type="domain" description="G-protein coupled receptors family 1 profile" evidence="6">
    <location>
        <begin position="67"/>
        <end position="349"/>
    </location>
</feature>
<gene>
    <name evidence="7" type="primary">106071995</name>
</gene>
<evidence type="ECO:0000256" key="4">
    <source>
        <dbReference type="ARBA" id="ARBA00023136"/>
    </source>
</evidence>
<organism evidence="7 8">
    <name type="scientific">Biomphalaria glabrata</name>
    <name type="common">Bloodfluke planorb</name>
    <name type="synonym">Freshwater snail</name>
    <dbReference type="NCBI Taxonomy" id="6526"/>
    <lineage>
        <taxon>Eukaryota</taxon>
        <taxon>Metazoa</taxon>
        <taxon>Spiralia</taxon>
        <taxon>Lophotrochozoa</taxon>
        <taxon>Mollusca</taxon>
        <taxon>Gastropoda</taxon>
        <taxon>Heterobranchia</taxon>
        <taxon>Euthyneura</taxon>
        <taxon>Panpulmonata</taxon>
        <taxon>Hygrophila</taxon>
        <taxon>Lymnaeoidea</taxon>
        <taxon>Planorbidae</taxon>
        <taxon>Biomphalaria</taxon>
    </lineage>
</organism>
<evidence type="ECO:0000313" key="7">
    <source>
        <dbReference type="EnsemblMetazoa" id="BGLB034082-PA"/>
    </source>
</evidence>
<dbReference type="PANTHER" id="PTHR46641:SF2">
    <property type="entry name" value="FMRFAMIDE RECEPTOR"/>
    <property type="match status" value="1"/>
</dbReference>
<accession>A0A2C9LR84</accession>
<feature type="transmembrane region" description="Helical" evidence="5">
    <location>
        <begin position="132"/>
        <end position="150"/>
    </location>
</feature>
<feature type="transmembrane region" description="Helical" evidence="5">
    <location>
        <begin position="327"/>
        <end position="352"/>
    </location>
</feature>
<sequence length="372" mass="41791">MSVDQNSQNVTSHESLQIFTLSRSKGGVTTLAPDSISDIIPAAVIELLYTVIAIAAHGMASFLGLGANCINLIVLSKLGLQNGNSVGVFALSVTDLIVTSTQLATSLCYLLDKMYPDHPSNLRVLGNFELGWIRYTCFFISGWITALLSVERCCCVLLPFKVKQLFSRSRVVTAVLVVYTVYIGFTLPLYASQNLSWSPINFTDNTNVTKERLFLVFKYTEEFLVLQKYLMSVFVVALFFMCQVLLLSCTAVMIHVLHSSSKFRHAIKKESHPSVPQYSLSTRERRLVRVILCLALIFTICNLPRFADHALRYAITGMEFGMFVNLSSLLWSVSDFCGTINCSTSFLVYWTLNTNFRKSCLEMFTLIEIYKH</sequence>
<dbReference type="VEuPathDB" id="VectorBase:BGLB034082"/>
<evidence type="ECO:0000259" key="6">
    <source>
        <dbReference type="PROSITE" id="PS50262"/>
    </source>
</evidence>
<evidence type="ECO:0000313" key="8">
    <source>
        <dbReference type="Proteomes" id="UP000076420"/>
    </source>
</evidence>
<keyword evidence="4 5" id="KW-0472">Membrane</keyword>
<dbReference type="GO" id="GO:0016020">
    <property type="term" value="C:membrane"/>
    <property type="evidence" value="ECO:0007669"/>
    <property type="project" value="UniProtKB-SubCell"/>
</dbReference>
<dbReference type="VEuPathDB" id="VectorBase:BGLAX_049518"/>
<name>A0A2C9LR84_BIOGL</name>
<reference evidence="7" key="1">
    <citation type="submission" date="2020-05" db="UniProtKB">
        <authorList>
            <consortium name="EnsemblMetazoa"/>
        </authorList>
    </citation>
    <scope>IDENTIFICATION</scope>
    <source>
        <strain evidence="7">BB02</strain>
    </source>
</reference>
<feature type="transmembrane region" description="Helical" evidence="5">
    <location>
        <begin position="47"/>
        <end position="74"/>
    </location>
</feature>
<dbReference type="KEGG" id="bgt:106071995"/>
<evidence type="ECO:0000256" key="1">
    <source>
        <dbReference type="ARBA" id="ARBA00004370"/>
    </source>
</evidence>
<feature type="transmembrane region" description="Helical" evidence="5">
    <location>
        <begin position="86"/>
        <end position="112"/>
    </location>
</feature>
<keyword evidence="3 5" id="KW-1133">Transmembrane helix</keyword>
<feature type="transmembrane region" description="Helical" evidence="5">
    <location>
        <begin position="229"/>
        <end position="257"/>
    </location>
</feature>
<keyword evidence="2 5" id="KW-0812">Transmembrane</keyword>
<evidence type="ECO:0000256" key="5">
    <source>
        <dbReference type="SAM" id="Phobius"/>
    </source>
</evidence>
<dbReference type="PROSITE" id="PS50262">
    <property type="entry name" value="G_PROTEIN_RECEP_F1_2"/>
    <property type="match status" value="1"/>
</dbReference>
<dbReference type="EnsemblMetazoa" id="BGLB034082-RA">
    <property type="protein sequence ID" value="BGLB034082-PA"/>
    <property type="gene ID" value="BGLB034082"/>
</dbReference>
<dbReference type="OrthoDB" id="6101772at2759"/>
<dbReference type="InterPro" id="IPR052954">
    <property type="entry name" value="GPCR-Ligand_Int"/>
</dbReference>
<dbReference type="SUPFAM" id="SSF81321">
    <property type="entry name" value="Family A G protein-coupled receptor-like"/>
    <property type="match status" value="1"/>
</dbReference>
<feature type="transmembrane region" description="Helical" evidence="5">
    <location>
        <begin position="171"/>
        <end position="191"/>
    </location>
</feature>
<dbReference type="InterPro" id="IPR017452">
    <property type="entry name" value="GPCR_Rhodpsn_7TM"/>
</dbReference>
<evidence type="ECO:0000256" key="2">
    <source>
        <dbReference type="ARBA" id="ARBA00022692"/>
    </source>
</evidence>
<proteinExistence type="predicted"/>
<comment type="subcellular location">
    <subcellularLocation>
        <location evidence="1">Membrane</location>
    </subcellularLocation>
</comment>
<dbReference type="GO" id="GO:0004930">
    <property type="term" value="F:G protein-coupled receptor activity"/>
    <property type="evidence" value="ECO:0007669"/>
    <property type="project" value="InterPro"/>
</dbReference>
<dbReference type="InterPro" id="IPR000276">
    <property type="entry name" value="GPCR_Rhodpsn"/>
</dbReference>
<protein>
    <recommendedName>
        <fullName evidence="6">G-protein coupled receptors family 1 profile domain-containing protein</fullName>
    </recommendedName>
</protein>
<dbReference type="AlphaFoldDB" id="A0A2C9LR84"/>
<evidence type="ECO:0000256" key="3">
    <source>
        <dbReference type="ARBA" id="ARBA00022989"/>
    </source>
</evidence>
<dbReference type="RefSeq" id="XP_013087682.2">
    <property type="nucleotide sequence ID" value="XM_013232228.2"/>
</dbReference>
<feature type="transmembrane region" description="Helical" evidence="5">
    <location>
        <begin position="287"/>
        <end position="307"/>
    </location>
</feature>